<sequence length="263" mass="28568">MESNEVEGVRNNVFGTLRVAEAAIKTRVVTVVLISTDKAVRPTNVMGATKRVAELILQALHQKVSMGRLVESGVVPLFCMVRFGNVLGSSGSVIPLFREQIASGGSVTVTHPKVTRYFMSIPEAAQLVIQAGALAEGGDVFVLDMGKPVRILDLAKQMIHLSGLEVRDDENPSGDVGIEFSGLRPGEKLYEELLIGDNPIGTAHSRIMRAKEEMIPWVKLEGILNDIESSMNVLDAEKVRDIVLRVAKGLHKSPEEHIDGLKV</sequence>
<reference evidence="2" key="1">
    <citation type="submission" date="2020-11" db="EMBL/GenBank/DDBJ databases">
        <authorList>
            <person name="Tran Van P."/>
        </authorList>
    </citation>
    <scope>NUCLEOTIDE SEQUENCE</scope>
</reference>
<dbReference type="InterPro" id="IPR051203">
    <property type="entry name" value="Polysaccharide_Synthase-Rel"/>
</dbReference>
<evidence type="ECO:0000313" key="2">
    <source>
        <dbReference type="EMBL" id="CAD7238219.1"/>
    </source>
</evidence>
<dbReference type="PANTHER" id="PTHR43318:SF1">
    <property type="entry name" value="POLYSACCHARIDE BIOSYNTHESIS PROTEIN EPSC-RELATED"/>
    <property type="match status" value="1"/>
</dbReference>
<accession>A0A7R8X1M7</accession>
<comment type="similarity">
    <text evidence="1">Belongs to the polysaccharide synthase family.</text>
</comment>
<protein>
    <submittedName>
        <fullName evidence="2">Uncharacterized protein</fullName>
    </submittedName>
</protein>
<dbReference type="AlphaFoldDB" id="A0A7R8X1M7"/>
<name>A0A7R8X1M7_9CRUS</name>
<gene>
    <name evidence="2" type="ORF">CTOB1V02_LOCUS16034</name>
</gene>
<organism evidence="2">
    <name type="scientific">Cyprideis torosa</name>
    <dbReference type="NCBI Taxonomy" id="163714"/>
    <lineage>
        <taxon>Eukaryota</taxon>
        <taxon>Metazoa</taxon>
        <taxon>Ecdysozoa</taxon>
        <taxon>Arthropoda</taxon>
        <taxon>Crustacea</taxon>
        <taxon>Oligostraca</taxon>
        <taxon>Ostracoda</taxon>
        <taxon>Podocopa</taxon>
        <taxon>Podocopida</taxon>
        <taxon>Cytherocopina</taxon>
        <taxon>Cytheroidea</taxon>
        <taxon>Cytherideidae</taxon>
        <taxon>Cyprideis</taxon>
    </lineage>
</organism>
<dbReference type="EMBL" id="OB698024">
    <property type="protein sequence ID" value="CAD7238219.1"/>
    <property type="molecule type" value="Genomic_DNA"/>
</dbReference>
<proteinExistence type="inferred from homology"/>
<dbReference type="OrthoDB" id="2735536at2759"/>
<dbReference type="Gene3D" id="3.40.50.720">
    <property type="entry name" value="NAD(P)-binding Rossmann-like Domain"/>
    <property type="match status" value="1"/>
</dbReference>
<evidence type="ECO:0000256" key="1">
    <source>
        <dbReference type="ARBA" id="ARBA00007430"/>
    </source>
</evidence>
<dbReference type="InterPro" id="IPR036291">
    <property type="entry name" value="NAD(P)-bd_dom_sf"/>
</dbReference>
<dbReference type="InterPro" id="IPR003869">
    <property type="entry name" value="Polysac_CapD-like"/>
</dbReference>
<dbReference type="Pfam" id="PF02719">
    <property type="entry name" value="Polysacc_synt_2"/>
    <property type="match status" value="1"/>
</dbReference>
<feature type="non-terminal residue" evidence="2">
    <location>
        <position position="263"/>
    </location>
</feature>
<dbReference type="PANTHER" id="PTHR43318">
    <property type="entry name" value="UDP-N-ACETYLGLUCOSAMINE 4,6-DEHYDRATASE"/>
    <property type="match status" value="1"/>
</dbReference>
<dbReference type="SUPFAM" id="SSF51735">
    <property type="entry name" value="NAD(P)-binding Rossmann-fold domains"/>
    <property type="match status" value="1"/>
</dbReference>